<evidence type="ECO:0000313" key="2">
    <source>
        <dbReference type="Proteomes" id="UP000265520"/>
    </source>
</evidence>
<evidence type="ECO:0000313" key="1">
    <source>
        <dbReference type="EMBL" id="MCI66648.1"/>
    </source>
</evidence>
<reference evidence="1 2" key="1">
    <citation type="journal article" date="2018" name="Front. Plant Sci.">
        <title>Red Clover (Trifolium pratense) and Zigzag Clover (T. medium) - A Picture of Genomic Similarities and Differences.</title>
        <authorList>
            <person name="Dluhosova J."/>
            <person name="Istvanek J."/>
            <person name="Nedelnik J."/>
            <person name="Repkova J."/>
        </authorList>
    </citation>
    <scope>NUCLEOTIDE SEQUENCE [LARGE SCALE GENOMIC DNA]</scope>
    <source>
        <strain evidence="2">cv. 10/8</strain>
        <tissue evidence="1">Leaf</tissue>
    </source>
</reference>
<comment type="caution">
    <text evidence="1">The sequence shown here is derived from an EMBL/GenBank/DDBJ whole genome shotgun (WGS) entry which is preliminary data.</text>
</comment>
<organism evidence="1 2">
    <name type="scientific">Trifolium medium</name>
    <dbReference type="NCBI Taxonomy" id="97028"/>
    <lineage>
        <taxon>Eukaryota</taxon>
        <taxon>Viridiplantae</taxon>
        <taxon>Streptophyta</taxon>
        <taxon>Embryophyta</taxon>
        <taxon>Tracheophyta</taxon>
        <taxon>Spermatophyta</taxon>
        <taxon>Magnoliopsida</taxon>
        <taxon>eudicotyledons</taxon>
        <taxon>Gunneridae</taxon>
        <taxon>Pentapetalae</taxon>
        <taxon>rosids</taxon>
        <taxon>fabids</taxon>
        <taxon>Fabales</taxon>
        <taxon>Fabaceae</taxon>
        <taxon>Papilionoideae</taxon>
        <taxon>50 kb inversion clade</taxon>
        <taxon>NPAAA clade</taxon>
        <taxon>Hologalegina</taxon>
        <taxon>IRL clade</taxon>
        <taxon>Trifolieae</taxon>
        <taxon>Trifolium</taxon>
    </lineage>
</organism>
<feature type="non-terminal residue" evidence="1">
    <location>
        <position position="37"/>
    </location>
</feature>
<dbReference type="AlphaFoldDB" id="A0A392U0M1"/>
<dbReference type="Proteomes" id="UP000265520">
    <property type="component" value="Unassembled WGS sequence"/>
</dbReference>
<keyword evidence="2" id="KW-1185">Reference proteome</keyword>
<proteinExistence type="predicted"/>
<protein>
    <submittedName>
        <fullName evidence="1">Uncharacterized protein</fullName>
    </submittedName>
</protein>
<dbReference type="EMBL" id="LXQA010699467">
    <property type="protein sequence ID" value="MCI66648.1"/>
    <property type="molecule type" value="Genomic_DNA"/>
</dbReference>
<name>A0A392U0M1_9FABA</name>
<sequence length="37" mass="4387">MRYAKDIILSICIGEDADTARMFAMLLWVLWNNRNNK</sequence>
<accession>A0A392U0M1</accession>